<feature type="transmembrane region" description="Helical" evidence="1">
    <location>
        <begin position="187"/>
        <end position="207"/>
    </location>
</feature>
<keyword evidence="1" id="KW-0812">Transmembrane</keyword>
<evidence type="ECO:0008006" key="4">
    <source>
        <dbReference type="Google" id="ProtNLM"/>
    </source>
</evidence>
<dbReference type="AlphaFoldDB" id="A0A1S7DSB0"/>
<feature type="transmembrane region" description="Helical" evidence="1">
    <location>
        <begin position="132"/>
        <end position="151"/>
    </location>
</feature>
<sequence>MSSSPEFNKVNNISQILQDAFGYWQKTIGFQILFSVLYFGLLMTFAVGLFSYFGLETEMESFRKLFSGNYNLISQTLAELMENTSFQYFVFSIMIVKSLLYPLNIGFYEIYKKIDLGEIPSTSDLTIGYNGYFFFRFFGYHLFWSMIYSYAGMLQPLPILWVFLTLFATPLMYFLRMGIFTSIHLNFMALKANFTTVFVGALVAFIFSYAGFFALGIGSLLTFPFWNAMIYTLYKQIFKIKVIHQL</sequence>
<protein>
    <recommendedName>
        <fullName evidence="4">Beta-carotene 15,15'-monooxygenase</fullName>
    </recommendedName>
</protein>
<dbReference type="EMBL" id="CP011859">
    <property type="protein sequence ID" value="AQY21958.1"/>
    <property type="molecule type" value="Genomic_DNA"/>
</dbReference>
<dbReference type="Proteomes" id="UP000189883">
    <property type="component" value="Chromosome"/>
</dbReference>
<feature type="transmembrane region" description="Helical" evidence="1">
    <location>
        <begin position="213"/>
        <end position="234"/>
    </location>
</feature>
<name>A0A1S7DSB0_RIEAN</name>
<keyword evidence="1" id="KW-1133">Transmembrane helix</keyword>
<feature type="transmembrane region" description="Helical" evidence="1">
    <location>
        <begin position="32"/>
        <end position="55"/>
    </location>
</feature>
<evidence type="ECO:0000313" key="2">
    <source>
        <dbReference type="EMBL" id="AQY21958.1"/>
    </source>
</evidence>
<feature type="transmembrane region" description="Helical" evidence="1">
    <location>
        <begin position="157"/>
        <end position="175"/>
    </location>
</feature>
<reference evidence="2 3" key="1">
    <citation type="submission" date="2015-06" db="EMBL/GenBank/DDBJ databases">
        <title>R. anatipestifer strain HXb2 is the most virulent strain so far, and the genome sequence would help us uncover the pathogenesis.</title>
        <authorList>
            <person name="Hu Q."/>
            <person name="Qi J."/>
            <person name="Bo H."/>
            <person name="Liu G."/>
            <person name="Tao M."/>
            <person name="Ding Y."/>
            <person name="Xue Y."/>
        </authorList>
    </citation>
    <scope>NUCLEOTIDE SEQUENCE [LARGE SCALE GENOMIC DNA]</scope>
    <source>
        <strain evidence="2 3">HXb2</strain>
    </source>
</reference>
<evidence type="ECO:0000256" key="1">
    <source>
        <dbReference type="SAM" id="Phobius"/>
    </source>
</evidence>
<organism evidence="2 3">
    <name type="scientific">Riemerella anatipestifer</name>
    <name type="common">Moraxella anatipestifer</name>
    <dbReference type="NCBI Taxonomy" id="34085"/>
    <lineage>
        <taxon>Bacteria</taxon>
        <taxon>Pseudomonadati</taxon>
        <taxon>Bacteroidota</taxon>
        <taxon>Flavobacteriia</taxon>
        <taxon>Flavobacteriales</taxon>
        <taxon>Weeksellaceae</taxon>
        <taxon>Riemerella</taxon>
    </lineage>
</organism>
<accession>A0A1S7DSB0</accession>
<proteinExistence type="predicted"/>
<keyword evidence="1" id="KW-0472">Membrane</keyword>
<feature type="transmembrane region" description="Helical" evidence="1">
    <location>
        <begin position="88"/>
        <end position="111"/>
    </location>
</feature>
<evidence type="ECO:0000313" key="3">
    <source>
        <dbReference type="Proteomes" id="UP000189883"/>
    </source>
</evidence>
<gene>
    <name evidence="2" type="ORF">AB406_1008</name>
</gene>
<dbReference type="RefSeq" id="WP_079207209.1">
    <property type="nucleotide sequence ID" value="NZ_CP011859.1"/>
</dbReference>